<feature type="coiled-coil region" evidence="1">
    <location>
        <begin position="256"/>
        <end position="299"/>
    </location>
</feature>
<dbReference type="Pfam" id="PF08647">
    <property type="entry name" value="BRE1"/>
    <property type="match status" value="1"/>
</dbReference>
<evidence type="ECO:0000313" key="3">
    <source>
        <dbReference type="Ensembl" id="ENSPTIP00000008145.1"/>
    </source>
</evidence>
<dbReference type="GO" id="GO:0035469">
    <property type="term" value="P:determination of pancreatic left/right asymmetry"/>
    <property type="evidence" value="ECO:0007669"/>
    <property type="project" value="Ensembl"/>
</dbReference>
<dbReference type="PANTHER" id="PTHR16275">
    <property type="entry name" value="COILED-COIL DOMAIN-CONTAINING PROTEIN 40"/>
    <property type="match status" value="1"/>
</dbReference>
<dbReference type="GO" id="GO:0001947">
    <property type="term" value="P:heart looping"/>
    <property type="evidence" value="ECO:0007669"/>
    <property type="project" value="Ensembl"/>
</dbReference>
<feature type="coiled-coil region" evidence="1">
    <location>
        <begin position="616"/>
        <end position="671"/>
    </location>
</feature>
<feature type="compositionally biased region" description="Basic and acidic residues" evidence="2">
    <location>
        <begin position="183"/>
        <end position="198"/>
    </location>
</feature>
<dbReference type="GO" id="GO:0071910">
    <property type="term" value="P:determination of liver left/right asymmetry"/>
    <property type="evidence" value="ECO:0007669"/>
    <property type="project" value="Ensembl"/>
</dbReference>
<reference evidence="3" key="2">
    <citation type="submission" date="2025-09" db="UniProtKB">
        <authorList>
            <consortium name="Ensembl"/>
        </authorList>
    </citation>
    <scope>IDENTIFICATION</scope>
</reference>
<feature type="region of interest" description="Disordered" evidence="2">
    <location>
        <begin position="140"/>
        <end position="168"/>
    </location>
</feature>
<dbReference type="AlphaFoldDB" id="A0A8C9JH17"/>
<organism evidence="3 4">
    <name type="scientific">Panthera tigris altaica</name>
    <name type="common">Siberian tiger</name>
    <dbReference type="NCBI Taxonomy" id="74533"/>
    <lineage>
        <taxon>Eukaryota</taxon>
        <taxon>Metazoa</taxon>
        <taxon>Chordata</taxon>
        <taxon>Craniata</taxon>
        <taxon>Vertebrata</taxon>
        <taxon>Euteleostomi</taxon>
        <taxon>Mammalia</taxon>
        <taxon>Eutheria</taxon>
        <taxon>Laurasiatheria</taxon>
        <taxon>Carnivora</taxon>
        <taxon>Feliformia</taxon>
        <taxon>Felidae</taxon>
        <taxon>Pantherinae</taxon>
        <taxon>Panthera</taxon>
    </lineage>
</organism>
<evidence type="ECO:0000256" key="2">
    <source>
        <dbReference type="SAM" id="MobiDB-lite"/>
    </source>
</evidence>
<feature type="region of interest" description="Disordered" evidence="2">
    <location>
        <begin position="1"/>
        <end position="63"/>
    </location>
</feature>
<gene>
    <name evidence="3" type="primary">CCDC40</name>
</gene>
<feature type="compositionally biased region" description="Low complexity" evidence="2">
    <location>
        <begin position="39"/>
        <end position="48"/>
    </location>
</feature>
<evidence type="ECO:0000313" key="4">
    <source>
        <dbReference type="Proteomes" id="UP000675900"/>
    </source>
</evidence>
<feature type="compositionally biased region" description="Basic and acidic residues" evidence="2">
    <location>
        <begin position="25"/>
        <end position="37"/>
    </location>
</feature>
<dbReference type="InterPro" id="IPR037386">
    <property type="entry name" value="CCDC40"/>
</dbReference>
<feature type="region of interest" description="Disordered" evidence="2">
    <location>
        <begin position="183"/>
        <end position="213"/>
    </location>
</feature>
<dbReference type="Proteomes" id="UP000675900">
    <property type="component" value="Unassembled WGS sequence"/>
</dbReference>
<dbReference type="GO" id="GO:0060287">
    <property type="term" value="P:epithelial cilium movement involved in determination of left/right asymmetry"/>
    <property type="evidence" value="ECO:0007669"/>
    <property type="project" value="Ensembl"/>
</dbReference>
<accession>A0A8C9JH17</accession>
<dbReference type="Ensembl" id="ENSPTIT00000012012.1">
    <property type="protein sequence ID" value="ENSPTIP00000008145.1"/>
    <property type="gene ID" value="ENSPTIG00000009561.1"/>
</dbReference>
<dbReference type="GO" id="GO:0003356">
    <property type="term" value="P:regulation of cilium beat frequency"/>
    <property type="evidence" value="ECO:0007669"/>
    <property type="project" value="Ensembl"/>
</dbReference>
<dbReference type="GO" id="GO:0030317">
    <property type="term" value="P:flagellated sperm motility"/>
    <property type="evidence" value="ECO:0007669"/>
    <property type="project" value="Ensembl"/>
</dbReference>
<proteinExistence type="predicted"/>
<keyword evidence="4" id="KW-1185">Reference proteome</keyword>
<dbReference type="GO" id="GO:0071907">
    <property type="term" value="P:determination of digestive tract left/right asymmetry"/>
    <property type="evidence" value="ECO:0007669"/>
    <property type="project" value="Ensembl"/>
</dbReference>
<feature type="coiled-coil region" evidence="1">
    <location>
        <begin position="513"/>
        <end position="547"/>
    </location>
</feature>
<reference evidence="3" key="1">
    <citation type="submission" date="2025-08" db="UniProtKB">
        <authorList>
            <consortium name="Ensembl"/>
        </authorList>
    </citation>
    <scope>IDENTIFICATION</scope>
</reference>
<feature type="coiled-coil region" evidence="1">
    <location>
        <begin position="359"/>
        <end position="393"/>
    </location>
</feature>
<dbReference type="GO" id="GO:0005930">
    <property type="term" value="C:axoneme"/>
    <property type="evidence" value="ECO:0007669"/>
    <property type="project" value="Ensembl"/>
</dbReference>
<dbReference type="GO" id="GO:0005576">
    <property type="term" value="C:extracellular region"/>
    <property type="evidence" value="ECO:0007669"/>
    <property type="project" value="GOC"/>
</dbReference>
<dbReference type="GeneTree" id="ENSGT00440000035688"/>
<dbReference type="PANTHER" id="PTHR16275:SF8">
    <property type="entry name" value="COILED-COIL DOMAIN-CONTAINING PROTEIN 40"/>
    <property type="match status" value="1"/>
</dbReference>
<protein>
    <submittedName>
        <fullName evidence="3">Coiled-coil domain 40 molecular ruler complex subunit</fullName>
    </submittedName>
</protein>
<feature type="region of interest" description="Disordered" evidence="2">
    <location>
        <begin position="98"/>
        <end position="128"/>
    </location>
</feature>
<sequence length="963" mass="109193">MEGTSPEGKVSSTDLASLYKSPAEMSREEAAVPEDRGAPGPSESGEPGDISAQPSLQALGLSEQIGRDSAPALGRLWELELQQKVFPLGTRHHLRLSQGSSITSLDFDELSQVPRHPPGRPPDAEPEGEAVPAFLDQIQQLSPPKEETVDGTESEGSDEAEEDRAPLVVLDPDHPLMVRFQATERDRARAGEEQREGDTESEAGSRLRAASTEPDTGLKLTNLAALQAELEGLALHLFYLQNIDQDVRDDIRVMKRVVKKSEVERTRAELEKKQQDLHVDQLTTKANQLEEQIALLEAQSCAQAEDTRALRKAVSEACTEIDAIHVEKRHIVQQWAACLVGMKHRDEAHRTIRECQHQIASIDGEIEAYKKSIVKEEEKNEKLAGVLNRTETEASLMQRLTTQCLAKQQTLQNEFNTYQLVLQDTEAALGKAHGEYATATGELQTVHQTIQNELEEKRRTDASVAEKLQEHITSNKMTKCFPKLILKLQKEKTNLVTHLSKTDGNVAQTTLDITNTNCRLDAHQKTLAELDKEVKKVNDLITNSENEISRRTILIERKQGLINFFNKQLEQMVSELGGEEVGPLELEIKRLTKLIEENNSSVTQAQVTWLRLQQEMVKVTQEREEQLASLDTLTKEVHILEQKKLRIENKIDQEKKEQREIECHIRGLENELRKINVLANRSRCSSEELQQDNLVTEKDFVGSLKVRARGRGRTFNQLSHPGAPLHQIMLWEKKIQLAKEMRASVDSETGQTEIRAMKAEIHRMKVRHGQLLKQQEKMIHDMELAIARRETISTQAEGQRKTDKKLLTRTDFHRKQTELRRTIRDVHKATEECTKAISELEETQKHMSNSLLEKQKELSKMQSRTNELEADLGQLLALKQQNLSELVALQTRLKHLQAVKDGRYVFLFRSKQSLLAEHKRLDNRLAVISTILHHVKDEYPQFQEALLKVSQMIASKLEPPGSS</sequence>
<feature type="coiled-coil region" evidence="1">
    <location>
        <begin position="826"/>
        <end position="871"/>
    </location>
</feature>
<keyword evidence="1" id="KW-0175">Coiled coil</keyword>
<name>A0A8C9JH17_PANTA</name>
<dbReference type="GO" id="GO:0036159">
    <property type="term" value="P:inner dynein arm assembly"/>
    <property type="evidence" value="ECO:0007669"/>
    <property type="project" value="Ensembl"/>
</dbReference>
<dbReference type="GO" id="GO:0044458">
    <property type="term" value="P:motile cilium assembly"/>
    <property type="evidence" value="ECO:0007669"/>
    <property type="project" value="Ensembl"/>
</dbReference>
<dbReference type="GO" id="GO:0030324">
    <property type="term" value="P:lung development"/>
    <property type="evidence" value="ECO:0007669"/>
    <property type="project" value="Ensembl"/>
</dbReference>
<evidence type="ECO:0000256" key="1">
    <source>
        <dbReference type="SAM" id="Coils"/>
    </source>
</evidence>
<feature type="compositionally biased region" description="Acidic residues" evidence="2">
    <location>
        <begin position="149"/>
        <end position="162"/>
    </location>
</feature>